<sequence length="189" mass="21808">MSLGWMVMVGTMTRSFLLRDDLPRERPRIPQELSFPERGSAAANTMGMDCQIHISLCLRFLYYALDLLLFFYLFFFHPHKSSRARLPFPAALPRIVSPPQTPILALSHPRISIRQAWQPENQYLVQMHQCGVCTQVICGRRQLHTYVKHHTAHCRIKASTLLSKCNATQHPDVAYLSWVPFAAVLFVRF</sequence>
<evidence type="ECO:0000313" key="3">
    <source>
        <dbReference type="Proteomes" id="UP000799753"/>
    </source>
</evidence>
<keyword evidence="3" id="KW-1185">Reference proteome</keyword>
<protein>
    <submittedName>
        <fullName evidence="2">Uncharacterized protein</fullName>
    </submittedName>
</protein>
<dbReference type="EMBL" id="MU006794">
    <property type="protein sequence ID" value="KAF2637276.1"/>
    <property type="molecule type" value="Genomic_DNA"/>
</dbReference>
<reference evidence="2" key="1">
    <citation type="journal article" date="2020" name="Stud. Mycol.">
        <title>101 Dothideomycetes genomes: a test case for predicting lifestyles and emergence of pathogens.</title>
        <authorList>
            <person name="Haridas S."/>
            <person name="Albert R."/>
            <person name="Binder M."/>
            <person name="Bloem J."/>
            <person name="Labutti K."/>
            <person name="Salamov A."/>
            <person name="Andreopoulos B."/>
            <person name="Baker S."/>
            <person name="Barry K."/>
            <person name="Bills G."/>
            <person name="Bluhm B."/>
            <person name="Cannon C."/>
            <person name="Castanera R."/>
            <person name="Culley D."/>
            <person name="Daum C."/>
            <person name="Ezra D."/>
            <person name="Gonzalez J."/>
            <person name="Henrissat B."/>
            <person name="Kuo A."/>
            <person name="Liang C."/>
            <person name="Lipzen A."/>
            <person name="Lutzoni F."/>
            <person name="Magnuson J."/>
            <person name="Mondo S."/>
            <person name="Nolan M."/>
            <person name="Ohm R."/>
            <person name="Pangilinan J."/>
            <person name="Park H.-J."/>
            <person name="Ramirez L."/>
            <person name="Alfaro M."/>
            <person name="Sun H."/>
            <person name="Tritt A."/>
            <person name="Yoshinaga Y."/>
            <person name="Zwiers L.-H."/>
            <person name="Turgeon B."/>
            <person name="Goodwin S."/>
            <person name="Spatafora J."/>
            <person name="Crous P."/>
            <person name="Grigoriev I."/>
        </authorList>
    </citation>
    <scope>NUCLEOTIDE SEQUENCE</scope>
    <source>
        <strain evidence="2">CBS 473.64</strain>
    </source>
</reference>
<organism evidence="2 3">
    <name type="scientific">Massarina eburnea CBS 473.64</name>
    <dbReference type="NCBI Taxonomy" id="1395130"/>
    <lineage>
        <taxon>Eukaryota</taxon>
        <taxon>Fungi</taxon>
        <taxon>Dikarya</taxon>
        <taxon>Ascomycota</taxon>
        <taxon>Pezizomycotina</taxon>
        <taxon>Dothideomycetes</taxon>
        <taxon>Pleosporomycetidae</taxon>
        <taxon>Pleosporales</taxon>
        <taxon>Massarineae</taxon>
        <taxon>Massarinaceae</taxon>
        <taxon>Massarina</taxon>
    </lineage>
</organism>
<keyword evidence="1" id="KW-0472">Membrane</keyword>
<dbReference type="Proteomes" id="UP000799753">
    <property type="component" value="Unassembled WGS sequence"/>
</dbReference>
<keyword evidence="1" id="KW-1133">Transmembrane helix</keyword>
<dbReference type="AlphaFoldDB" id="A0A6A6RPK4"/>
<gene>
    <name evidence="2" type="ORF">P280DRAFT_113797</name>
</gene>
<name>A0A6A6RPK4_9PLEO</name>
<keyword evidence="1" id="KW-0812">Transmembrane</keyword>
<evidence type="ECO:0000313" key="2">
    <source>
        <dbReference type="EMBL" id="KAF2637276.1"/>
    </source>
</evidence>
<evidence type="ECO:0000256" key="1">
    <source>
        <dbReference type="SAM" id="Phobius"/>
    </source>
</evidence>
<accession>A0A6A6RPK4</accession>
<proteinExistence type="predicted"/>
<feature type="transmembrane region" description="Helical" evidence="1">
    <location>
        <begin position="52"/>
        <end position="75"/>
    </location>
</feature>